<organism evidence="2 3">
    <name type="scientific">Urochloa decumbens</name>
    <dbReference type="NCBI Taxonomy" id="240449"/>
    <lineage>
        <taxon>Eukaryota</taxon>
        <taxon>Viridiplantae</taxon>
        <taxon>Streptophyta</taxon>
        <taxon>Embryophyta</taxon>
        <taxon>Tracheophyta</taxon>
        <taxon>Spermatophyta</taxon>
        <taxon>Magnoliopsida</taxon>
        <taxon>Liliopsida</taxon>
        <taxon>Poales</taxon>
        <taxon>Poaceae</taxon>
        <taxon>PACMAD clade</taxon>
        <taxon>Panicoideae</taxon>
        <taxon>Panicodae</taxon>
        <taxon>Paniceae</taxon>
        <taxon>Melinidinae</taxon>
        <taxon>Urochloa</taxon>
    </lineage>
</organism>
<feature type="region of interest" description="Disordered" evidence="1">
    <location>
        <begin position="127"/>
        <end position="162"/>
    </location>
</feature>
<accession>A0ABC9EQE3</accession>
<dbReference type="AlphaFoldDB" id="A0ABC9EQE3"/>
<dbReference type="PANTHER" id="PTHR37256:SF4">
    <property type="entry name" value="HYDROXYPROLINE-RICH GLYCOPROTEIN FAMILY PROTEIN"/>
    <property type="match status" value="1"/>
</dbReference>
<sequence>MAYNTFTSFLFLFRNSSTNQEDTTPLSRGLYLLHQESLAKKQHLIELLAIPTNIVVPARRASTDCRQQQEQADQAPVAVAMMKPQVVKKQARRRTHTSRPYQERLLNMAEARREIVAALKIHRANSRHQPCPSSYHHQQPPPLQHQEHFLKEQQQQQQQVQVMFQDNDPSQAAPPAPTIMSYTSFADHQLSNPVAGSCYSPPPPVLPYDLTQLDVPMPTTAMGGYGLGFHGFTTGNPGVAERQIFVECQIGGTRQTSPLPSAQPLTLGERQTLGEGVELFASGLPARPLGLNLSFQGFLDGAKDHEDDLFGGVPVMIQSASPAAASSYSATTETGSGGTHGSPALSGSTVEKYSSPADLPALTAPPVLDDGGREAQSSAGGETTQGVEWSGEATTAAEDVAAASAWWSKILLESVESGGGGEVAAADGLPAEWRRWLCDDGVGEQGAVTGGDKTPDVLETKQLADGDGEEGVRRSDGGGDGVALPCMDDDIEGWDGEWFSCSS</sequence>
<evidence type="ECO:0000313" key="3">
    <source>
        <dbReference type="Proteomes" id="UP001497457"/>
    </source>
</evidence>
<keyword evidence="3" id="KW-1185">Reference proteome</keyword>
<dbReference type="EMBL" id="OZ075115">
    <property type="protein sequence ID" value="CAL5061652.1"/>
    <property type="molecule type" value="Genomic_DNA"/>
</dbReference>
<feature type="region of interest" description="Disordered" evidence="1">
    <location>
        <begin position="463"/>
        <end position="483"/>
    </location>
</feature>
<feature type="compositionally biased region" description="Low complexity" evidence="1">
    <location>
        <begin position="152"/>
        <end position="162"/>
    </location>
</feature>
<feature type="compositionally biased region" description="Basic and acidic residues" evidence="1">
    <location>
        <begin position="463"/>
        <end position="477"/>
    </location>
</feature>
<dbReference type="Proteomes" id="UP001497457">
    <property type="component" value="Chromosome 5rd"/>
</dbReference>
<feature type="compositionally biased region" description="Polar residues" evidence="1">
    <location>
        <begin position="375"/>
        <end position="387"/>
    </location>
</feature>
<feature type="region of interest" description="Disordered" evidence="1">
    <location>
        <begin position="328"/>
        <end position="389"/>
    </location>
</feature>
<reference evidence="2" key="1">
    <citation type="submission" date="2024-10" db="EMBL/GenBank/DDBJ databases">
        <authorList>
            <person name="Ryan C."/>
        </authorList>
    </citation>
    <scope>NUCLEOTIDE SEQUENCE [LARGE SCALE GENOMIC DNA]</scope>
</reference>
<dbReference type="PANTHER" id="PTHR37256">
    <property type="entry name" value="E1A-BINDING PROTEIN P400-LIKE"/>
    <property type="match status" value="1"/>
</dbReference>
<protein>
    <submittedName>
        <fullName evidence="2">Uncharacterized protein</fullName>
    </submittedName>
</protein>
<evidence type="ECO:0000256" key="1">
    <source>
        <dbReference type="SAM" id="MobiDB-lite"/>
    </source>
</evidence>
<feature type="compositionally biased region" description="Low complexity" evidence="1">
    <location>
        <begin position="128"/>
        <end position="138"/>
    </location>
</feature>
<proteinExistence type="predicted"/>
<evidence type="ECO:0000313" key="2">
    <source>
        <dbReference type="EMBL" id="CAL5061652.1"/>
    </source>
</evidence>
<name>A0ABC9EQE3_9POAL</name>
<gene>
    <name evidence="2" type="ORF">URODEC1_LOCUS97846</name>
</gene>